<feature type="region of interest" description="Disordered" evidence="1">
    <location>
        <begin position="383"/>
        <end position="407"/>
    </location>
</feature>
<keyword evidence="2" id="KW-1133">Transmembrane helix</keyword>
<evidence type="ECO:0000256" key="2">
    <source>
        <dbReference type="SAM" id="Phobius"/>
    </source>
</evidence>
<accession>A0ABT1J6T5</accession>
<evidence type="ECO:0000256" key="1">
    <source>
        <dbReference type="SAM" id="MobiDB-lite"/>
    </source>
</evidence>
<feature type="region of interest" description="Disordered" evidence="1">
    <location>
        <begin position="133"/>
        <end position="208"/>
    </location>
</feature>
<feature type="transmembrane region" description="Helical" evidence="2">
    <location>
        <begin position="98"/>
        <end position="118"/>
    </location>
</feature>
<evidence type="ECO:0000313" key="3">
    <source>
        <dbReference type="EMBL" id="MCP2312934.1"/>
    </source>
</evidence>
<dbReference type="EMBL" id="JAMZDX010000006">
    <property type="protein sequence ID" value="MCP2312934.1"/>
    <property type="molecule type" value="Genomic_DNA"/>
</dbReference>
<proteinExistence type="predicted"/>
<gene>
    <name evidence="3" type="ORF">FHR36_006115</name>
</gene>
<keyword evidence="2" id="KW-0472">Membrane</keyword>
<feature type="region of interest" description="Disordered" evidence="1">
    <location>
        <begin position="1"/>
        <end position="58"/>
    </location>
</feature>
<feature type="region of interest" description="Disordered" evidence="1">
    <location>
        <begin position="311"/>
        <end position="366"/>
    </location>
</feature>
<dbReference type="Proteomes" id="UP001206483">
    <property type="component" value="Unassembled WGS sequence"/>
</dbReference>
<reference evidence="3 4" key="1">
    <citation type="submission" date="2022-06" db="EMBL/GenBank/DDBJ databases">
        <title>Sequencing the genomes of 1000 actinobacteria strains.</title>
        <authorList>
            <person name="Klenk H.-P."/>
        </authorList>
    </citation>
    <scope>NUCLEOTIDE SEQUENCE [LARGE SCALE GENOMIC DNA]</scope>
    <source>
        <strain evidence="3 4">DSM 41656</strain>
    </source>
</reference>
<protein>
    <recommendedName>
        <fullName evidence="5">DUF4232 domain-containing protein</fullName>
    </recommendedName>
</protein>
<feature type="compositionally biased region" description="Low complexity" evidence="1">
    <location>
        <begin position="311"/>
        <end position="351"/>
    </location>
</feature>
<feature type="compositionally biased region" description="Low complexity" evidence="1">
    <location>
        <begin position="167"/>
        <end position="191"/>
    </location>
</feature>
<organism evidence="3 4">
    <name type="scientific">Kitasatospora paracochleata</name>
    <dbReference type="NCBI Taxonomy" id="58354"/>
    <lineage>
        <taxon>Bacteria</taxon>
        <taxon>Bacillati</taxon>
        <taxon>Actinomycetota</taxon>
        <taxon>Actinomycetes</taxon>
        <taxon>Kitasatosporales</taxon>
        <taxon>Streptomycetaceae</taxon>
        <taxon>Kitasatospora</taxon>
    </lineage>
</organism>
<evidence type="ECO:0000313" key="4">
    <source>
        <dbReference type="Proteomes" id="UP001206483"/>
    </source>
</evidence>
<sequence>MTDAGRDGTRPPGERPSGERPSGERPSGERLFGERLSGERFFGERRGSASPLAGPDGLTERELRSRLRLSVAMVEPDPAALPRLRAAVPRRRARRRGALTGAAVALVAAASLPVLHGVDPFFDLSGDSGIGAIGAGDGGHPAHATPGGPSTAPLPHPTAAGGGPTGGSASVASAAASPSGGPSEGTPAAPACAGTDLGRADSRVDPADGSGRMYGWFRLANTSSQSCRIAEVGTLAVASASGAGGGSVRVVGHTAGDPATGLPDPAGAPRELLLTPGASFVVRFGWVPTRSCDAPTAAPTAQLAPQPVQAVAISPGPGTTPAAAPSAGPGDGTSPTPSTPSTASPTPTPSTVGGGVTLGYAPSAGGPTVATAVLKGACDGTVYQAAPEPAPTATPAPSATAQSTTGT</sequence>
<dbReference type="RefSeq" id="WP_253802415.1">
    <property type="nucleotide sequence ID" value="NZ_BAAAUB010000052.1"/>
</dbReference>
<feature type="compositionally biased region" description="Low complexity" evidence="1">
    <location>
        <begin position="395"/>
        <end position="407"/>
    </location>
</feature>
<feature type="compositionally biased region" description="Low complexity" evidence="1">
    <location>
        <begin position="141"/>
        <end position="159"/>
    </location>
</feature>
<name>A0ABT1J6T5_9ACTN</name>
<feature type="compositionally biased region" description="Basic and acidic residues" evidence="1">
    <location>
        <begin position="1"/>
        <end position="47"/>
    </location>
</feature>
<evidence type="ECO:0008006" key="5">
    <source>
        <dbReference type="Google" id="ProtNLM"/>
    </source>
</evidence>
<keyword evidence="2" id="KW-0812">Transmembrane</keyword>
<comment type="caution">
    <text evidence="3">The sequence shown here is derived from an EMBL/GenBank/DDBJ whole genome shotgun (WGS) entry which is preliminary data.</text>
</comment>
<keyword evidence="4" id="KW-1185">Reference proteome</keyword>